<feature type="domain" description="MDMPI C-terminal" evidence="1">
    <location>
        <begin position="152"/>
        <end position="236"/>
    </location>
</feature>
<dbReference type="Gene3D" id="1.20.120.450">
    <property type="entry name" value="dinb family like domain"/>
    <property type="match status" value="1"/>
</dbReference>
<keyword evidence="3" id="KW-0413">Isomerase</keyword>
<dbReference type="RefSeq" id="WP_163956443.1">
    <property type="nucleotide sequence ID" value="NZ_JAAGUX010000081.1"/>
</dbReference>
<organism evidence="3 4">
    <name type="scientific">Nocardia cyriacigeorgica</name>
    <dbReference type="NCBI Taxonomy" id="135487"/>
    <lineage>
        <taxon>Bacteria</taxon>
        <taxon>Bacillati</taxon>
        <taxon>Actinomycetota</taxon>
        <taxon>Actinomycetes</taxon>
        <taxon>Mycobacteriales</taxon>
        <taxon>Nocardiaceae</taxon>
        <taxon>Nocardia</taxon>
    </lineage>
</organism>
<dbReference type="InterPro" id="IPR010872">
    <property type="entry name" value="MDMPI_C-term_domain"/>
</dbReference>
<comment type="caution">
    <text evidence="3">The sequence shown here is derived from an EMBL/GenBank/DDBJ whole genome shotgun (WGS) entry which is preliminary data.</text>
</comment>
<name>A0ABX0CSN0_9NOCA</name>
<dbReference type="InterPro" id="IPR017517">
    <property type="entry name" value="Maleyloyr_isom"/>
</dbReference>
<dbReference type="PANTHER" id="PTHR40758:SF1">
    <property type="entry name" value="CONSERVED PROTEIN"/>
    <property type="match status" value="1"/>
</dbReference>
<dbReference type="SUPFAM" id="SSF109854">
    <property type="entry name" value="DinB/YfiT-like putative metalloenzymes"/>
    <property type="match status" value="1"/>
</dbReference>
<gene>
    <name evidence="3" type="ORF">GV794_26595</name>
</gene>
<dbReference type="NCBIfam" id="TIGR03083">
    <property type="entry name" value="maleylpyruvate isomerase family mycothiol-dependent enzyme"/>
    <property type="match status" value="1"/>
</dbReference>
<evidence type="ECO:0000313" key="3">
    <source>
        <dbReference type="EMBL" id="NEW59176.1"/>
    </source>
</evidence>
<evidence type="ECO:0000313" key="4">
    <source>
        <dbReference type="Proteomes" id="UP000470876"/>
    </source>
</evidence>
<dbReference type="EMBL" id="JAAGUX010000081">
    <property type="protein sequence ID" value="NEW59176.1"/>
    <property type="molecule type" value="Genomic_DNA"/>
</dbReference>
<dbReference type="Pfam" id="PF11716">
    <property type="entry name" value="MDMPI_N"/>
    <property type="match status" value="1"/>
</dbReference>
<dbReference type="GO" id="GO:0016853">
    <property type="term" value="F:isomerase activity"/>
    <property type="evidence" value="ECO:0007669"/>
    <property type="project" value="UniProtKB-KW"/>
</dbReference>
<accession>A0ABX0CSN0</accession>
<dbReference type="PANTHER" id="PTHR40758">
    <property type="entry name" value="CONSERVED PROTEIN"/>
    <property type="match status" value="1"/>
</dbReference>
<proteinExistence type="predicted"/>
<dbReference type="InterPro" id="IPR024344">
    <property type="entry name" value="MDMPI_metal-binding"/>
</dbReference>
<feature type="domain" description="Mycothiol-dependent maleylpyruvate isomerase metal-binding" evidence="2">
    <location>
        <begin position="9"/>
        <end position="131"/>
    </location>
</feature>
<evidence type="ECO:0000259" key="2">
    <source>
        <dbReference type="Pfam" id="PF11716"/>
    </source>
</evidence>
<evidence type="ECO:0000259" key="1">
    <source>
        <dbReference type="Pfam" id="PF07398"/>
    </source>
</evidence>
<dbReference type="Proteomes" id="UP000470876">
    <property type="component" value="Unassembled WGS sequence"/>
</dbReference>
<dbReference type="Pfam" id="PF07398">
    <property type="entry name" value="MDMPI_C"/>
    <property type="match status" value="1"/>
</dbReference>
<dbReference type="InterPro" id="IPR034660">
    <property type="entry name" value="DinB/YfiT-like"/>
</dbReference>
<sequence>MEFGEHIEQLTAHAAAFRFDVTACGPDPTVPTCPGWTVRQLVRHLARVYQWVERALRSVPADLEPPHPDEPPAEWTPLLDYWDTRLDAMLTALTELGPDTPTWVFAGADTETARFWARRQAHETAIHRLDALYARLGSVDARTVTRTFDTRFAADGIDEALRVVIPRQLRRRPPQRSGSVLVHAADTDLAWTVRISVDGEPLRVDVGGPETPADASVSGSADQVYRALWQRPSRAVRRGDLMLTAALTPP</sequence>
<protein>
    <submittedName>
        <fullName evidence="3">Maleylpyruvate isomerase family mycothiol-dependent enzyme</fullName>
    </submittedName>
</protein>
<reference evidence="3 4" key="1">
    <citation type="submission" date="2020-01" db="EMBL/GenBank/DDBJ databases">
        <title>Genetics and antimicrobial susceptibilities of Nocardia species isolated from the soil; a comparison with species isolated from humans.</title>
        <authorList>
            <person name="Carrasco G."/>
            <person name="Monzon S."/>
            <person name="Sansegundo M."/>
            <person name="Garcia E."/>
            <person name="Garrido N."/>
            <person name="Medina M.J."/>
            <person name="Villalon P."/>
            <person name="Ramirez-Arocha A.C."/>
            <person name="Jimenez P."/>
            <person name="Cuesta I."/>
            <person name="Valdezate S."/>
        </authorList>
    </citation>
    <scope>NUCLEOTIDE SEQUENCE [LARGE SCALE GENOMIC DNA]</scope>
    <source>
        <strain evidence="3 4">CNM20110649</strain>
    </source>
</reference>
<keyword evidence="4" id="KW-1185">Reference proteome</keyword>